<evidence type="ECO:0000256" key="1">
    <source>
        <dbReference type="ARBA" id="ARBA00007227"/>
    </source>
</evidence>
<dbReference type="KEGG" id="scu:SCE1572_40830"/>
<dbReference type="PANTHER" id="PTHR43236">
    <property type="entry name" value="ANTITOXIN HIGA1"/>
    <property type="match status" value="1"/>
</dbReference>
<dbReference type="EMBL" id="CP003969">
    <property type="protein sequence ID" value="AGP40300.1"/>
    <property type="molecule type" value="Genomic_DNA"/>
</dbReference>
<proteinExistence type="inferred from homology"/>
<dbReference type="InterPro" id="IPR052345">
    <property type="entry name" value="Rad_response_metalloprotease"/>
</dbReference>
<dbReference type="Gene3D" id="1.10.260.40">
    <property type="entry name" value="lambda repressor-like DNA-binding domains"/>
    <property type="match status" value="1"/>
</dbReference>
<dbReference type="Pfam" id="PF06114">
    <property type="entry name" value="Peptidase_M78"/>
    <property type="match status" value="1"/>
</dbReference>
<dbReference type="OrthoDB" id="9794834at2"/>
<dbReference type="SMART" id="SM00530">
    <property type="entry name" value="HTH_XRE"/>
    <property type="match status" value="1"/>
</dbReference>
<comment type="similarity">
    <text evidence="1">Belongs to the short-chain fatty acyl-CoA assimilation regulator (ScfR) family.</text>
</comment>
<dbReference type="PROSITE" id="PS50943">
    <property type="entry name" value="HTH_CROC1"/>
    <property type="match status" value="1"/>
</dbReference>
<dbReference type="GO" id="GO:0003677">
    <property type="term" value="F:DNA binding"/>
    <property type="evidence" value="ECO:0007669"/>
    <property type="project" value="InterPro"/>
</dbReference>
<dbReference type="HOGENOM" id="CLU_053651_1_1_7"/>
<accession>S4Y7S1</accession>
<dbReference type="eggNOG" id="COG1396">
    <property type="taxonomic scope" value="Bacteria"/>
</dbReference>
<feature type="region of interest" description="Disordered" evidence="2">
    <location>
        <begin position="364"/>
        <end position="392"/>
    </location>
</feature>
<dbReference type="eggNOG" id="COG2856">
    <property type="taxonomic scope" value="Bacteria"/>
</dbReference>
<dbReference type="InterPro" id="IPR001387">
    <property type="entry name" value="Cro/C1-type_HTH"/>
</dbReference>
<dbReference type="SUPFAM" id="SSF47413">
    <property type="entry name" value="lambda repressor-like DNA-binding domains"/>
    <property type="match status" value="1"/>
</dbReference>
<sequence length="392" mass="43835">MIGRNDIHTAARLFDAARLTLAREFRGFTKQELAERIGKTPSAVSQFESGRARPDGQTVGRLMLALGQPASFFAKPPDAPPASVIPLDFCHFRSLRSATQRSRRMLLAKGSLLCRLLAFLDQKVNLPEEQVTELATTCRDIESIEILAMTVRRKWGLGLGPIGNMVNLLERHGVVVVPIDEDCHEVDAFSLWNGKRPCVFLVMEKGSPSRTRMDAAHELGHLVMHVDVAAGSPDLEKQATHFGSAFLMPRDAFYHEAPRRLNWDHIWELKRRWKTSAAAIVRRAYDLGLFSEATYRRAFVHLSQMGFRTGEPHEPPPERPVAVKKALEVIAQRWPLTRIADELGMNAADLYNLVEFTDPAELPIEHDPPLRAGEGDGPLFEGLGTPSETEKQ</sequence>
<organism evidence="4 5">
    <name type="scientific">Sorangium cellulosum So0157-2</name>
    <dbReference type="NCBI Taxonomy" id="1254432"/>
    <lineage>
        <taxon>Bacteria</taxon>
        <taxon>Pseudomonadati</taxon>
        <taxon>Myxococcota</taxon>
        <taxon>Polyangia</taxon>
        <taxon>Polyangiales</taxon>
        <taxon>Polyangiaceae</taxon>
        <taxon>Sorangium</taxon>
    </lineage>
</organism>
<dbReference type="CDD" id="cd00093">
    <property type="entry name" value="HTH_XRE"/>
    <property type="match status" value="1"/>
</dbReference>
<dbReference type="InterPro" id="IPR010982">
    <property type="entry name" value="Lambda_DNA-bd_dom_sf"/>
</dbReference>
<evidence type="ECO:0000259" key="3">
    <source>
        <dbReference type="PROSITE" id="PS50943"/>
    </source>
</evidence>
<dbReference type="STRING" id="1254432.SCE1572_40830"/>
<dbReference type="PANTHER" id="PTHR43236:SF1">
    <property type="entry name" value="BLL7220 PROTEIN"/>
    <property type="match status" value="1"/>
</dbReference>
<protein>
    <recommendedName>
        <fullName evidence="3">HTH cro/C1-type domain-containing protein</fullName>
    </recommendedName>
</protein>
<evidence type="ECO:0000313" key="4">
    <source>
        <dbReference type="EMBL" id="AGP40300.1"/>
    </source>
</evidence>
<dbReference type="RefSeq" id="WP_020740033.1">
    <property type="nucleotide sequence ID" value="NC_021658.1"/>
</dbReference>
<dbReference type="Proteomes" id="UP000014803">
    <property type="component" value="Chromosome"/>
</dbReference>
<dbReference type="InterPro" id="IPR010359">
    <property type="entry name" value="IrrE_HExxH"/>
</dbReference>
<dbReference type="AlphaFoldDB" id="S4Y7S1"/>
<dbReference type="Pfam" id="PF01381">
    <property type="entry name" value="HTH_3"/>
    <property type="match status" value="1"/>
</dbReference>
<name>S4Y7S1_SORCE</name>
<gene>
    <name evidence="4" type="ORF">SCE1572_40830</name>
</gene>
<evidence type="ECO:0000313" key="5">
    <source>
        <dbReference type="Proteomes" id="UP000014803"/>
    </source>
</evidence>
<evidence type="ECO:0000256" key="2">
    <source>
        <dbReference type="SAM" id="MobiDB-lite"/>
    </source>
</evidence>
<reference evidence="4 5" key="1">
    <citation type="journal article" date="2013" name="Sci. Rep.">
        <title>Extraordinary expansion of a Sorangium cellulosum genome from an alkaline milieu.</title>
        <authorList>
            <person name="Han K."/>
            <person name="Li Z.F."/>
            <person name="Peng R."/>
            <person name="Zhu L.P."/>
            <person name="Zhou T."/>
            <person name="Wang L.G."/>
            <person name="Li S.G."/>
            <person name="Zhang X.B."/>
            <person name="Hu W."/>
            <person name="Wu Z.H."/>
            <person name="Qin N."/>
            <person name="Li Y.Z."/>
        </authorList>
    </citation>
    <scope>NUCLEOTIDE SEQUENCE [LARGE SCALE GENOMIC DNA]</scope>
    <source>
        <strain evidence="4 5">So0157-2</strain>
    </source>
</reference>
<feature type="domain" description="HTH cro/C1-type" evidence="3">
    <location>
        <begin position="19"/>
        <end position="73"/>
    </location>
</feature>